<gene>
    <name evidence="2" type="ORF">CYY_007303</name>
</gene>
<protein>
    <recommendedName>
        <fullName evidence="1">BPL/LPL catalytic domain-containing protein</fullName>
    </recommendedName>
</protein>
<keyword evidence="3" id="KW-1185">Reference proteome</keyword>
<comment type="caution">
    <text evidence="2">The sequence shown here is derived from an EMBL/GenBank/DDBJ whole genome shotgun (WGS) entry which is preliminary data.</text>
</comment>
<dbReference type="Proteomes" id="UP000695562">
    <property type="component" value="Unassembled WGS sequence"/>
</dbReference>
<evidence type="ECO:0000313" key="3">
    <source>
        <dbReference type="Proteomes" id="UP000695562"/>
    </source>
</evidence>
<organism evidence="2 3">
    <name type="scientific">Polysphondylium violaceum</name>
    <dbReference type="NCBI Taxonomy" id="133409"/>
    <lineage>
        <taxon>Eukaryota</taxon>
        <taxon>Amoebozoa</taxon>
        <taxon>Evosea</taxon>
        <taxon>Eumycetozoa</taxon>
        <taxon>Dictyostelia</taxon>
        <taxon>Dictyosteliales</taxon>
        <taxon>Dictyosteliaceae</taxon>
        <taxon>Polysphondylium</taxon>
    </lineage>
</organism>
<dbReference type="GO" id="GO:0005737">
    <property type="term" value="C:cytoplasm"/>
    <property type="evidence" value="ECO:0007669"/>
    <property type="project" value="TreeGrafter"/>
</dbReference>
<reference evidence="2" key="1">
    <citation type="submission" date="2020-01" db="EMBL/GenBank/DDBJ databases">
        <title>Development of genomics and gene disruption for Polysphondylium violaceum indicates a role for the polyketide synthase stlB in stalk morphogenesis.</title>
        <authorList>
            <person name="Narita B."/>
            <person name="Kawabe Y."/>
            <person name="Kin K."/>
            <person name="Saito T."/>
            <person name="Gibbs R."/>
            <person name="Kuspa A."/>
            <person name="Muzny D."/>
            <person name="Queller D."/>
            <person name="Richards S."/>
            <person name="Strassman J."/>
            <person name="Sucgang R."/>
            <person name="Worley K."/>
            <person name="Schaap P."/>
        </authorList>
    </citation>
    <scope>NUCLEOTIDE SEQUENCE</scope>
    <source>
        <strain evidence="2">QSvi11</strain>
    </source>
</reference>
<proteinExistence type="predicted"/>
<accession>A0A8J4V2C4</accession>
<sequence>MFYHHTLPLPIDNNPFDFGQHPYSIFGRNNFWYYYSRNGIDIKDLFDPSKKPKVYDNPDHVTQPSDDSVPIVVGDNIPKDPTKFDFTCYFKILKTHLLGQNIMMNLELKNDVYLCLQLLSMTQQGLTILADQQQQQTDSTTTINSPDKQFICPLGSLVFSFKLQKVDSDLKHHLQKLLAIAMVDSISTRTAVQSQKVDIKVKFVKGSISQDIYANNQKIGGILTEYSENDDRFDVNLGAGINVHDSTFSLNRITGGSPTNLIVGREDILANFFNNFESMYFTLIHKGLEPFKERLSQISI</sequence>
<dbReference type="Gene3D" id="3.30.930.10">
    <property type="entry name" value="Bira Bifunctional Protein, Domain 2"/>
    <property type="match status" value="1"/>
</dbReference>
<dbReference type="InterPro" id="IPR045864">
    <property type="entry name" value="aa-tRNA-synth_II/BPL/LPL"/>
</dbReference>
<feature type="domain" description="BPL/LPL catalytic" evidence="1">
    <location>
        <begin position="156"/>
        <end position="242"/>
    </location>
</feature>
<dbReference type="GO" id="GO:0004077">
    <property type="term" value="F:biotin--[biotin carboxyl-carrier protein] ligase activity"/>
    <property type="evidence" value="ECO:0007669"/>
    <property type="project" value="TreeGrafter"/>
</dbReference>
<dbReference type="AlphaFoldDB" id="A0A8J4V2C4"/>
<dbReference type="OrthoDB" id="10250105at2759"/>
<name>A0A8J4V2C4_9MYCE</name>
<dbReference type="InterPro" id="IPR004143">
    <property type="entry name" value="BPL_LPL_catalytic"/>
</dbReference>
<evidence type="ECO:0000259" key="1">
    <source>
        <dbReference type="Pfam" id="PF03099"/>
    </source>
</evidence>
<dbReference type="EMBL" id="AJWJ01000381">
    <property type="protein sequence ID" value="KAF2071387.1"/>
    <property type="molecule type" value="Genomic_DNA"/>
</dbReference>
<evidence type="ECO:0000313" key="2">
    <source>
        <dbReference type="EMBL" id="KAF2071387.1"/>
    </source>
</evidence>
<dbReference type="Pfam" id="PF03099">
    <property type="entry name" value="BPL_LplA_LipB"/>
    <property type="match status" value="1"/>
</dbReference>
<dbReference type="PANTHER" id="PTHR12835">
    <property type="entry name" value="BIOTIN PROTEIN LIGASE"/>
    <property type="match status" value="1"/>
</dbReference>
<dbReference type="SUPFAM" id="SSF55681">
    <property type="entry name" value="Class II aaRS and biotin synthetases"/>
    <property type="match status" value="1"/>
</dbReference>
<dbReference type="PANTHER" id="PTHR12835:SF5">
    <property type="entry name" value="BIOTIN--PROTEIN LIGASE"/>
    <property type="match status" value="1"/>
</dbReference>